<dbReference type="GO" id="GO:0016810">
    <property type="term" value="F:hydrolase activity, acting on carbon-nitrogen (but not peptide) bonds"/>
    <property type="evidence" value="ECO:0007669"/>
    <property type="project" value="InterPro"/>
</dbReference>
<dbReference type="InterPro" id="IPR050287">
    <property type="entry name" value="MTA/SAH_deaminase"/>
</dbReference>
<dbReference type="InterPro" id="IPR006680">
    <property type="entry name" value="Amidohydro-rel"/>
</dbReference>
<gene>
    <name evidence="3" type="ORF">SAMN02745751_01968</name>
</gene>
<organism evidence="3 4">
    <name type="scientific">Dethiosulfatibacter aminovorans DSM 17477</name>
    <dbReference type="NCBI Taxonomy" id="1121476"/>
    <lineage>
        <taxon>Bacteria</taxon>
        <taxon>Bacillati</taxon>
        <taxon>Bacillota</taxon>
        <taxon>Tissierellia</taxon>
        <taxon>Dethiosulfatibacter</taxon>
    </lineage>
</organism>
<dbReference type="InterPro" id="IPR011059">
    <property type="entry name" value="Metal-dep_hydrolase_composite"/>
</dbReference>
<dbReference type="RefSeq" id="WP_073049415.1">
    <property type="nucleotide sequence ID" value="NZ_FQZL01000013.1"/>
</dbReference>
<keyword evidence="4" id="KW-1185">Reference proteome</keyword>
<evidence type="ECO:0000259" key="2">
    <source>
        <dbReference type="Pfam" id="PF01979"/>
    </source>
</evidence>
<dbReference type="SUPFAM" id="SSF51556">
    <property type="entry name" value="Metallo-dependent hydrolases"/>
    <property type="match status" value="1"/>
</dbReference>
<dbReference type="Gene3D" id="2.30.40.10">
    <property type="entry name" value="Urease, subunit C, domain 1"/>
    <property type="match status" value="1"/>
</dbReference>
<name>A0A1M6HCH3_9FIRM</name>
<dbReference type="PANTHER" id="PTHR43794:SF11">
    <property type="entry name" value="AMIDOHYDROLASE-RELATED DOMAIN-CONTAINING PROTEIN"/>
    <property type="match status" value="1"/>
</dbReference>
<accession>A0A1M6HCH3</accession>
<dbReference type="SUPFAM" id="SSF51338">
    <property type="entry name" value="Composite domain of metallo-dependent hydrolases"/>
    <property type="match status" value="1"/>
</dbReference>
<dbReference type="InterPro" id="IPR032466">
    <property type="entry name" value="Metal_Hydrolase"/>
</dbReference>
<evidence type="ECO:0000313" key="4">
    <source>
        <dbReference type="Proteomes" id="UP000184052"/>
    </source>
</evidence>
<dbReference type="Gene3D" id="3.20.20.140">
    <property type="entry name" value="Metal-dependent hydrolases"/>
    <property type="match status" value="1"/>
</dbReference>
<dbReference type="OrthoDB" id="9807210at2"/>
<dbReference type="Pfam" id="PF01979">
    <property type="entry name" value="Amidohydro_1"/>
    <property type="match status" value="1"/>
</dbReference>
<proteinExistence type="predicted"/>
<dbReference type="AlphaFoldDB" id="A0A1M6HCH3"/>
<feature type="domain" description="Amidohydrolase-related" evidence="2">
    <location>
        <begin position="50"/>
        <end position="390"/>
    </location>
</feature>
<sequence>MKAIINLKIYDYENYIDNGYIIFDKKIIEVGHMDGFKSSHERIDGKGKLLIPGLVNFHTHVYSTLFRGLDMKASPQNFKELLDDVWWKFDSRLLLEDIGLSAEVYCDECLKSGVTSIIDHHASGEVSGSLDVLRNVIIKKFGMKAMFCFETSDRFDLGECIRENLHSVNLGDGLFGLHALMSLSDESLEKIKIYAKNSPIHVHVAESIEDEEHSIREYGMTVVDRLDKFGLLNEDSILAHCVNINDREGELIGRKKCAVALNPTSNMNNAVGIFDYNLFTRNNIKILIGTDGLGVNVMREWQNLYYMGKQSTGNPSGIVLDEIRNHIVESYRYFNRISGSRIGRIKSGYDADFLVFDYNPPTPMNSDNAFGHVFFGVFDSMKPRYVIADGHYKINDYKPQIEFEMRHDLVNDLWERIGETL</sequence>
<protein>
    <submittedName>
        <fullName evidence="3">Cytosine/adenosine deaminase</fullName>
    </submittedName>
</protein>
<dbReference type="Proteomes" id="UP000184052">
    <property type="component" value="Unassembled WGS sequence"/>
</dbReference>
<keyword evidence="1" id="KW-0378">Hydrolase</keyword>
<evidence type="ECO:0000256" key="1">
    <source>
        <dbReference type="ARBA" id="ARBA00022801"/>
    </source>
</evidence>
<dbReference type="EMBL" id="FQZL01000013">
    <property type="protein sequence ID" value="SHJ19854.1"/>
    <property type="molecule type" value="Genomic_DNA"/>
</dbReference>
<dbReference type="PANTHER" id="PTHR43794">
    <property type="entry name" value="AMINOHYDROLASE SSNA-RELATED"/>
    <property type="match status" value="1"/>
</dbReference>
<dbReference type="STRING" id="1121476.SAMN02745751_01968"/>
<reference evidence="3 4" key="1">
    <citation type="submission" date="2016-11" db="EMBL/GenBank/DDBJ databases">
        <authorList>
            <person name="Jaros S."/>
            <person name="Januszkiewicz K."/>
            <person name="Wedrychowicz H."/>
        </authorList>
    </citation>
    <scope>NUCLEOTIDE SEQUENCE [LARGE SCALE GENOMIC DNA]</scope>
    <source>
        <strain evidence="3 4">DSM 17477</strain>
    </source>
</reference>
<evidence type="ECO:0000313" key="3">
    <source>
        <dbReference type="EMBL" id="SHJ19854.1"/>
    </source>
</evidence>